<organism evidence="4 5">
    <name type="scientific">Marinobacter antarcticus</name>
    <dbReference type="NCBI Taxonomy" id="564117"/>
    <lineage>
        <taxon>Bacteria</taxon>
        <taxon>Pseudomonadati</taxon>
        <taxon>Pseudomonadota</taxon>
        <taxon>Gammaproteobacteria</taxon>
        <taxon>Pseudomonadales</taxon>
        <taxon>Marinobacteraceae</taxon>
        <taxon>Marinobacter</taxon>
    </lineage>
</organism>
<feature type="chain" id="PRO_5012816426" evidence="2">
    <location>
        <begin position="32"/>
        <end position="387"/>
    </location>
</feature>
<dbReference type="CDD" id="cd12797">
    <property type="entry name" value="M23_peptidase"/>
    <property type="match status" value="1"/>
</dbReference>
<keyword evidence="4" id="KW-0378">Hydrolase</keyword>
<dbReference type="SUPFAM" id="SSF51261">
    <property type="entry name" value="Duplicated hybrid motif"/>
    <property type="match status" value="1"/>
</dbReference>
<sequence length="387" mass="43708">MIRNKALPLRLTALLALALTLVLIAAPAAFGQEVTPSQVEDLKERIEDIDDWLADAEKDRSSLERQLAAAERTISKLTRERRSLREQVKEQQQRLAGLQSEERELSRTLERQRESLRKQIRTAWMEGDAPAVKVLLNEINPDNIARAMTYYEYLSRDTVRRLETFQKNLQELKVTQAAVQSTRAELAKTEEGVIQRQQGLKASRQERQKTLIALNQDIRSRRSEKDELESDRKRLEKLLSEVQQAIANIPSPNESQPFASLRNKLPWPAQGKVTSRFGDKYADGKLSRNGLLIQTGEDAEVKAIHYGRVVFANWLRGFGLITIIDHGDGYMTLYGHSSSLFTSPGDWVAAGEAIALAGRTGGTENPALYFEVRHNGKPDNPGRWLGK</sequence>
<dbReference type="Pfam" id="PF01551">
    <property type="entry name" value="Peptidase_M23"/>
    <property type="match status" value="1"/>
</dbReference>
<evidence type="ECO:0000256" key="2">
    <source>
        <dbReference type="SAM" id="SignalP"/>
    </source>
</evidence>
<dbReference type="FunFam" id="2.70.70.10:FF:000003">
    <property type="entry name" value="Murein hydrolase activator EnvC"/>
    <property type="match status" value="1"/>
</dbReference>
<dbReference type="Proteomes" id="UP000184497">
    <property type="component" value="Unassembled WGS sequence"/>
</dbReference>
<gene>
    <name evidence="4" type="ORF">SAMN05216369_1164</name>
</gene>
<keyword evidence="1" id="KW-0175">Coiled coil</keyword>
<protein>
    <submittedName>
        <fullName evidence="4">Septal ring factor EnvC, activator of murein hydrolases AmiA and AmiB</fullName>
    </submittedName>
</protein>
<evidence type="ECO:0000256" key="1">
    <source>
        <dbReference type="SAM" id="Coils"/>
    </source>
</evidence>
<feature type="coiled-coil region" evidence="1">
    <location>
        <begin position="39"/>
        <end position="119"/>
    </location>
</feature>
<keyword evidence="5" id="KW-1185">Reference proteome</keyword>
<feature type="coiled-coil region" evidence="1">
    <location>
        <begin position="211"/>
        <end position="248"/>
    </location>
</feature>
<dbReference type="PANTHER" id="PTHR21666">
    <property type="entry name" value="PEPTIDASE-RELATED"/>
    <property type="match status" value="1"/>
</dbReference>
<dbReference type="InterPro" id="IPR011055">
    <property type="entry name" value="Dup_hybrid_motif"/>
</dbReference>
<evidence type="ECO:0000313" key="5">
    <source>
        <dbReference type="Proteomes" id="UP000184497"/>
    </source>
</evidence>
<feature type="signal peptide" evidence="2">
    <location>
        <begin position="1"/>
        <end position="31"/>
    </location>
</feature>
<dbReference type="GO" id="GO:0004222">
    <property type="term" value="F:metalloendopeptidase activity"/>
    <property type="evidence" value="ECO:0007669"/>
    <property type="project" value="TreeGrafter"/>
</dbReference>
<feature type="domain" description="M23ase beta-sheet core" evidence="3">
    <location>
        <begin position="289"/>
        <end position="381"/>
    </location>
</feature>
<accession>A0A1M6QVP3</accession>
<reference evidence="5" key="1">
    <citation type="submission" date="2016-11" db="EMBL/GenBank/DDBJ databases">
        <authorList>
            <person name="Varghese N."/>
            <person name="Submissions S."/>
        </authorList>
    </citation>
    <scope>NUCLEOTIDE SEQUENCE [LARGE SCALE GENOMIC DNA]</scope>
    <source>
        <strain evidence="5">CGMCC 1.10835</strain>
    </source>
</reference>
<dbReference type="AlphaFoldDB" id="A0A1M6QVP3"/>
<dbReference type="Gene3D" id="6.10.250.3150">
    <property type="match status" value="1"/>
</dbReference>
<dbReference type="EMBL" id="FRAQ01000001">
    <property type="protein sequence ID" value="SHK24210.1"/>
    <property type="molecule type" value="Genomic_DNA"/>
</dbReference>
<evidence type="ECO:0000259" key="3">
    <source>
        <dbReference type="Pfam" id="PF01551"/>
    </source>
</evidence>
<proteinExistence type="predicted"/>
<name>A0A1M6QVP3_9GAMM</name>
<dbReference type="PANTHER" id="PTHR21666:SF270">
    <property type="entry name" value="MUREIN HYDROLASE ACTIVATOR ENVC"/>
    <property type="match status" value="1"/>
</dbReference>
<dbReference type="InterPro" id="IPR050570">
    <property type="entry name" value="Cell_wall_metabolism_enzyme"/>
</dbReference>
<dbReference type="Gene3D" id="2.70.70.10">
    <property type="entry name" value="Glucose Permease (Domain IIA)"/>
    <property type="match status" value="1"/>
</dbReference>
<dbReference type="STRING" id="564117.SAMN05216369_1164"/>
<evidence type="ECO:0000313" key="4">
    <source>
        <dbReference type="EMBL" id="SHK24210.1"/>
    </source>
</evidence>
<keyword evidence="2" id="KW-0732">Signal</keyword>
<dbReference type="InterPro" id="IPR016047">
    <property type="entry name" value="M23ase_b-sheet_dom"/>
</dbReference>